<keyword evidence="3" id="KW-0963">Cytoplasm</keyword>
<sequence length="170" mass="17837">MPDGVGDATYGKARVFKMRIALDAMGGENAPREVVRGAVAAARELGVEVVLVGKRSAIAAELKEQRSDLSVVDASEVVESEDHPAQAVREKQDSSIVVGINLLKNGEASAFVSAGNSGAVMAAATLTLKRIEGIERPALGFLFVLPWHSVLLIDLGANADCKPSQLVQFA</sequence>
<evidence type="ECO:0000256" key="7">
    <source>
        <dbReference type="ARBA" id="ARBA00023209"/>
    </source>
</evidence>
<keyword evidence="4" id="KW-0444">Lipid biosynthesis</keyword>
<comment type="catalytic activity">
    <reaction evidence="1">
        <text>a fatty acyl-[ACP] + phosphate = an acyl phosphate + holo-[ACP]</text>
        <dbReference type="Rhea" id="RHEA:42292"/>
        <dbReference type="Rhea" id="RHEA-COMP:9685"/>
        <dbReference type="Rhea" id="RHEA-COMP:14125"/>
        <dbReference type="ChEBI" id="CHEBI:43474"/>
        <dbReference type="ChEBI" id="CHEBI:59918"/>
        <dbReference type="ChEBI" id="CHEBI:64479"/>
        <dbReference type="ChEBI" id="CHEBI:138651"/>
        <dbReference type="EC" id="2.3.1.274"/>
    </reaction>
</comment>
<dbReference type="GO" id="GO:0005737">
    <property type="term" value="C:cytoplasm"/>
    <property type="evidence" value="ECO:0007669"/>
    <property type="project" value="UniProtKB-SubCell"/>
</dbReference>
<evidence type="ECO:0000256" key="1">
    <source>
        <dbReference type="ARBA" id="ARBA00001232"/>
    </source>
</evidence>
<comment type="subunit">
    <text evidence="10">Homodimer. Probably interacts with PlsY.</text>
</comment>
<accession>X0WRD1</accession>
<evidence type="ECO:0000256" key="2">
    <source>
        <dbReference type="ARBA" id="ARBA00004496"/>
    </source>
</evidence>
<evidence type="ECO:0000256" key="9">
    <source>
        <dbReference type="ARBA" id="ARBA00024069"/>
    </source>
</evidence>
<dbReference type="InterPro" id="IPR012281">
    <property type="entry name" value="Phospholipid_synth_PlsX-like"/>
</dbReference>
<dbReference type="InterPro" id="IPR003664">
    <property type="entry name" value="FA_synthesis"/>
</dbReference>
<keyword evidence="6" id="KW-0443">Lipid metabolism</keyword>
<evidence type="ECO:0000256" key="8">
    <source>
        <dbReference type="ARBA" id="ARBA00023264"/>
    </source>
</evidence>
<dbReference type="GO" id="GO:0006633">
    <property type="term" value="P:fatty acid biosynthetic process"/>
    <property type="evidence" value="ECO:0007669"/>
    <property type="project" value="InterPro"/>
</dbReference>
<evidence type="ECO:0000256" key="4">
    <source>
        <dbReference type="ARBA" id="ARBA00022516"/>
    </source>
</evidence>
<dbReference type="GO" id="GO:0043811">
    <property type="term" value="F:phosphate:acyl-[acyl carrier protein] acyltransferase activity"/>
    <property type="evidence" value="ECO:0007669"/>
    <property type="project" value="UniProtKB-EC"/>
</dbReference>
<evidence type="ECO:0000256" key="3">
    <source>
        <dbReference type="ARBA" id="ARBA00022490"/>
    </source>
</evidence>
<dbReference type="HAMAP" id="MF_00019">
    <property type="entry name" value="PlsX"/>
    <property type="match status" value="1"/>
</dbReference>
<evidence type="ECO:0000256" key="6">
    <source>
        <dbReference type="ARBA" id="ARBA00023098"/>
    </source>
</evidence>
<keyword evidence="8" id="KW-1208">Phospholipid metabolism</keyword>
<gene>
    <name evidence="11" type="ORF">S01H1_55989</name>
</gene>
<dbReference type="Pfam" id="PF02504">
    <property type="entry name" value="FA_synthesis"/>
    <property type="match status" value="1"/>
</dbReference>
<proteinExistence type="inferred from homology"/>
<reference evidence="11" key="1">
    <citation type="journal article" date="2014" name="Front. Microbiol.">
        <title>High frequency of phylogenetically diverse reductive dehalogenase-homologous genes in deep subseafloor sedimentary metagenomes.</title>
        <authorList>
            <person name="Kawai M."/>
            <person name="Futagami T."/>
            <person name="Toyoda A."/>
            <person name="Takaki Y."/>
            <person name="Nishi S."/>
            <person name="Hori S."/>
            <person name="Arai W."/>
            <person name="Tsubouchi T."/>
            <person name="Morono Y."/>
            <person name="Uchiyama I."/>
            <person name="Ito T."/>
            <person name="Fujiyama A."/>
            <person name="Inagaki F."/>
            <person name="Takami H."/>
        </authorList>
    </citation>
    <scope>NUCLEOTIDE SEQUENCE</scope>
    <source>
        <strain evidence="11">Expedition CK06-06</strain>
    </source>
</reference>
<organism evidence="11">
    <name type="scientific">marine sediment metagenome</name>
    <dbReference type="NCBI Taxonomy" id="412755"/>
    <lineage>
        <taxon>unclassified sequences</taxon>
        <taxon>metagenomes</taxon>
        <taxon>ecological metagenomes</taxon>
    </lineage>
</organism>
<evidence type="ECO:0000313" key="11">
    <source>
        <dbReference type="EMBL" id="GAG15261.1"/>
    </source>
</evidence>
<dbReference type="Gene3D" id="3.40.718.10">
    <property type="entry name" value="Isopropylmalate Dehydrogenase"/>
    <property type="match status" value="1"/>
</dbReference>
<dbReference type="AlphaFoldDB" id="X0WRD1"/>
<comment type="caution">
    <text evidence="11">The sequence shown here is derived from an EMBL/GenBank/DDBJ whole genome shotgun (WGS) entry which is preliminary data.</text>
</comment>
<protein>
    <recommendedName>
        <fullName evidence="9">phosphate acyltransferase</fullName>
        <ecNumber evidence="9">2.3.1.274</ecNumber>
    </recommendedName>
</protein>
<dbReference type="SUPFAM" id="SSF53659">
    <property type="entry name" value="Isocitrate/Isopropylmalate dehydrogenase-like"/>
    <property type="match status" value="1"/>
</dbReference>
<keyword evidence="7" id="KW-0594">Phospholipid biosynthesis</keyword>
<dbReference type="PANTHER" id="PTHR30100:SF1">
    <property type="entry name" value="PHOSPHATE ACYLTRANSFERASE"/>
    <property type="match status" value="1"/>
</dbReference>
<dbReference type="GO" id="GO:0008654">
    <property type="term" value="P:phospholipid biosynthetic process"/>
    <property type="evidence" value="ECO:0007669"/>
    <property type="project" value="UniProtKB-KW"/>
</dbReference>
<dbReference type="EC" id="2.3.1.274" evidence="9"/>
<comment type="subcellular location">
    <subcellularLocation>
        <location evidence="2">Cytoplasm</location>
    </subcellularLocation>
</comment>
<dbReference type="PANTHER" id="PTHR30100">
    <property type="entry name" value="FATTY ACID/PHOSPHOLIPID SYNTHESIS PROTEIN PLSX"/>
    <property type="match status" value="1"/>
</dbReference>
<evidence type="ECO:0000256" key="10">
    <source>
        <dbReference type="ARBA" id="ARBA00046608"/>
    </source>
</evidence>
<evidence type="ECO:0000256" key="5">
    <source>
        <dbReference type="ARBA" id="ARBA00022679"/>
    </source>
</evidence>
<name>X0WRD1_9ZZZZ</name>
<dbReference type="EMBL" id="BARS01036423">
    <property type="protein sequence ID" value="GAG15261.1"/>
    <property type="molecule type" value="Genomic_DNA"/>
</dbReference>
<feature type="non-terminal residue" evidence="11">
    <location>
        <position position="170"/>
    </location>
</feature>
<keyword evidence="5" id="KW-0808">Transferase</keyword>